<dbReference type="AlphaFoldDB" id="A0A8C4Q4I3"/>
<evidence type="ECO:0000313" key="6">
    <source>
        <dbReference type="Proteomes" id="UP000694388"/>
    </source>
</evidence>
<reference evidence="5" key="1">
    <citation type="submission" date="2025-08" db="UniProtKB">
        <authorList>
            <consortium name="Ensembl"/>
        </authorList>
    </citation>
    <scope>IDENTIFICATION</scope>
</reference>
<dbReference type="GO" id="GO:0006511">
    <property type="term" value="P:ubiquitin-dependent protein catabolic process"/>
    <property type="evidence" value="ECO:0007669"/>
    <property type="project" value="TreeGrafter"/>
</dbReference>
<dbReference type="InterPro" id="IPR038252">
    <property type="entry name" value="UBA_E1_C_sf"/>
</dbReference>
<reference evidence="5" key="2">
    <citation type="submission" date="2025-09" db="UniProtKB">
        <authorList>
            <consortium name="Ensembl"/>
        </authorList>
    </citation>
    <scope>IDENTIFICATION</scope>
</reference>
<dbReference type="UniPathway" id="UPA00143"/>
<evidence type="ECO:0000259" key="4">
    <source>
        <dbReference type="SMART" id="SM00985"/>
    </source>
</evidence>
<evidence type="ECO:0000256" key="2">
    <source>
        <dbReference type="ARBA" id="ARBA00005673"/>
    </source>
</evidence>
<dbReference type="Proteomes" id="UP000694388">
    <property type="component" value="Unplaced"/>
</dbReference>
<dbReference type="SMART" id="SM00985">
    <property type="entry name" value="UBA_e1_C"/>
    <property type="match status" value="1"/>
</dbReference>
<dbReference type="SUPFAM" id="SSF69572">
    <property type="entry name" value="Activating enzymes of the ubiquitin-like proteins"/>
    <property type="match status" value="1"/>
</dbReference>
<dbReference type="InterPro" id="IPR000594">
    <property type="entry name" value="ThiF_NAD_FAD-bd"/>
</dbReference>
<keyword evidence="6" id="KW-1185">Reference proteome</keyword>
<dbReference type="GO" id="GO:0005737">
    <property type="term" value="C:cytoplasm"/>
    <property type="evidence" value="ECO:0007669"/>
    <property type="project" value="TreeGrafter"/>
</dbReference>
<dbReference type="GO" id="GO:0005634">
    <property type="term" value="C:nucleus"/>
    <property type="evidence" value="ECO:0007669"/>
    <property type="project" value="TreeGrafter"/>
</dbReference>
<dbReference type="InterPro" id="IPR042063">
    <property type="entry name" value="Ubi_acti_E1_SCCH"/>
</dbReference>
<dbReference type="Ensembl" id="ENSEBUT00000010236.1">
    <property type="protein sequence ID" value="ENSEBUP00000009707.1"/>
    <property type="gene ID" value="ENSEBUG00000006232.1"/>
</dbReference>
<dbReference type="InterPro" id="IPR035985">
    <property type="entry name" value="Ubiquitin-activating_enz"/>
</dbReference>
<dbReference type="Gene3D" id="3.40.50.720">
    <property type="entry name" value="NAD(P)-binding Rossmann-like Domain"/>
    <property type="match status" value="2"/>
</dbReference>
<organism evidence="5 6">
    <name type="scientific">Eptatretus burgeri</name>
    <name type="common">Inshore hagfish</name>
    <dbReference type="NCBI Taxonomy" id="7764"/>
    <lineage>
        <taxon>Eukaryota</taxon>
        <taxon>Metazoa</taxon>
        <taxon>Chordata</taxon>
        <taxon>Craniata</taxon>
        <taxon>Vertebrata</taxon>
        <taxon>Cyclostomata</taxon>
        <taxon>Myxini</taxon>
        <taxon>Myxiniformes</taxon>
        <taxon>Myxinidae</taxon>
        <taxon>Eptatretinae</taxon>
        <taxon>Eptatretus</taxon>
    </lineage>
</organism>
<feature type="domain" description="Ubiquitin-activating enzyme E1 C-terminal" evidence="4">
    <location>
        <begin position="274"/>
        <end position="374"/>
    </location>
</feature>
<dbReference type="InterPro" id="IPR045886">
    <property type="entry name" value="ThiF/MoeB/HesA"/>
</dbReference>
<dbReference type="Pfam" id="PF09358">
    <property type="entry name" value="E1_UFD"/>
    <property type="match status" value="1"/>
</dbReference>
<protein>
    <recommendedName>
        <fullName evidence="4">Ubiquitin-activating enzyme E1 C-terminal domain-containing protein</fullName>
    </recommendedName>
</protein>
<evidence type="ECO:0000313" key="5">
    <source>
        <dbReference type="Ensembl" id="ENSEBUP00000009707.1"/>
    </source>
</evidence>
<dbReference type="Gene3D" id="3.10.290.60">
    <property type="entry name" value="Ubiquitin-activating enzyme E1, UFD domain"/>
    <property type="match status" value="1"/>
</dbReference>
<comment type="similarity">
    <text evidence="2">Belongs to the ubiquitin-activating E1 family.</text>
</comment>
<evidence type="ECO:0000256" key="3">
    <source>
        <dbReference type="ARBA" id="ARBA00022598"/>
    </source>
</evidence>
<dbReference type="InterPro" id="IPR019572">
    <property type="entry name" value="UBA_E1_SCCH"/>
</dbReference>
<comment type="pathway">
    <text evidence="1">Protein modification; protein ubiquitination.</text>
</comment>
<dbReference type="Gene3D" id="1.10.10.2660">
    <property type="entry name" value="Ubiquitin-activating enzyme E1, SCCH domain"/>
    <property type="match status" value="2"/>
</dbReference>
<dbReference type="PANTHER" id="PTHR10953">
    <property type="entry name" value="UBIQUITIN-ACTIVATING ENZYME E1"/>
    <property type="match status" value="1"/>
</dbReference>
<accession>A0A8C4Q4I3</accession>
<dbReference type="Pfam" id="PF00899">
    <property type="entry name" value="ThiF"/>
    <property type="match status" value="1"/>
</dbReference>
<dbReference type="GeneTree" id="ENSGT00940000158826"/>
<keyword evidence="3" id="KW-0436">Ligase</keyword>
<dbReference type="PANTHER" id="PTHR10953:SF186">
    <property type="entry name" value="UBIQUITIN-LIKE MODIFIER-ACTIVATING ENZYME 6"/>
    <property type="match status" value="1"/>
</dbReference>
<dbReference type="InterPro" id="IPR018965">
    <property type="entry name" value="Ub-activating_enz_E1_C"/>
</dbReference>
<dbReference type="GO" id="GO:0004839">
    <property type="term" value="F:ubiquitin activating enzyme activity"/>
    <property type="evidence" value="ECO:0007669"/>
    <property type="project" value="TreeGrafter"/>
</dbReference>
<proteinExistence type="inferred from homology"/>
<dbReference type="GO" id="GO:0006974">
    <property type="term" value="P:DNA damage response"/>
    <property type="evidence" value="ECO:0007669"/>
    <property type="project" value="TreeGrafter"/>
</dbReference>
<name>A0A8C4Q4I3_EPTBU</name>
<sequence>MCLCSRCVANQCPLLDSGTLGTKGHVEVVIPHLTESYNSQRDPPEEEIPFCTLKSFPAVIEHTIQWARDKFESSFAHKPATFSTFWEKQQDPHQVLRDLQAGRVHDSCVQAIKFLGRRPCTWDDCVVQARLKFEKYFNHKVRVVHSFSSLFWQSPKRPPTPQTFEPSDELENEETNVLFFFVPRYFLESRPKELLRMTPLIFEKDCDANAHVDFVTAVSNLRARMYGIESASRLETKRIAGRIIPAIATTTATVSGLVALEMVKVVQGAALGAFKNCFLNLALPIMLFSEFVEGYMQNLNFLVDLTFQVQYGVEPTMVVQGVKMIYVPVMPGHSKRLKQTMNKLLKQTERQYVDLTLSFAPESPDHDDLPGPPVRYFLR</sequence>
<evidence type="ECO:0000256" key="1">
    <source>
        <dbReference type="ARBA" id="ARBA00004906"/>
    </source>
</evidence>
<dbReference type="Pfam" id="PF10585">
    <property type="entry name" value="UBA_E1_SCCH"/>
    <property type="match status" value="2"/>
</dbReference>